<proteinExistence type="predicted"/>
<dbReference type="KEGG" id="asol:BEN76_04095"/>
<accession>A0A1P8EGB9</accession>
<sequence length="223" mass="25802">MSLVFKEHFPIEVKDKKAQLNMFCVDEAHPLRSQCELFVQDRFRAIYAAEIYQFMPVFLAVFDCNMHCQAVVGIRLAATHTLFLEQYLDKPIEQMINDKTGRVFTREQVIEVGNLSGIHHGSSRLIIGFLTWILAQNHFKWVSFTGHHHLINSFKKLGLSLLDLRDADPERLEDGYEHWGSYYSHHPHVFAADVMQCAFNLNQLNIFNAMGLEALREDIDHVA</sequence>
<protein>
    <recommendedName>
        <fullName evidence="3">Thermostable hemolysin</fullName>
    </recommendedName>
</protein>
<dbReference type="AlphaFoldDB" id="A0A1P8EGB9"/>
<name>A0A1P8EGB9_9GAMM</name>
<dbReference type="InterPro" id="IPR022050">
    <property type="entry name" value="T_hemolysin"/>
</dbReference>
<dbReference type="RefSeq" id="WP_004938333.1">
    <property type="nucleotide sequence ID" value="NZ_BBNM01000011.1"/>
</dbReference>
<organism evidence="1 2">
    <name type="scientific">Acinetobacter soli</name>
    <dbReference type="NCBI Taxonomy" id="487316"/>
    <lineage>
        <taxon>Bacteria</taxon>
        <taxon>Pseudomonadati</taxon>
        <taxon>Pseudomonadota</taxon>
        <taxon>Gammaproteobacteria</taxon>
        <taxon>Moraxellales</taxon>
        <taxon>Moraxellaceae</taxon>
        <taxon>Acinetobacter</taxon>
    </lineage>
</organism>
<reference evidence="1 2" key="1">
    <citation type="submission" date="2016-08" db="EMBL/GenBank/DDBJ databases">
        <title>Complete genome sequence of Acinetobacter baylyi strain GFJ2.</title>
        <authorList>
            <person name="Tabata M."/>
            <person name="Kuboki S."/>
            <person name="Gibu N."/>
            <person name="Kinouchi Y."/>
            <person name="Vangnai A."/>
            <person name="Kasai D."/>
            <person name="Fukuda M."/>
        </authorList>
    </citation>
    <scope>NUCLEOTIDE SEQUENCE [LARGE SCALE GENOMIC DNA]</scope>
    <source>
        <strain evidence="1 2">GFJ2</strain>
    </source>
</reference>
<evidence type="ECO:0000313" key="1">
    <source>
        <dbReference type="EMBL" id="APV35242.1"/>
    </source>
</evidence>
<dbReference type="Pfam" id="PF12261">
    <property type="entry name" value="T_hemolysin"/>
    <property type="match status" value="1"/>
</dbReference>
<dbReference type="Proteomes" id="UP000185674">
    <property type="component" value="Chromosome"/>
</dbReference>
<dbReference type="STRING" id="487316.BEN76_04095"/>
<dbReference type="EMBL" id="CP016896">
    <property type="protein sequence ID" value="APV35242.1"/>
    <property type="molecule type" value="Genomic_DNA"/>
</dbReference>
<gene>
    <name evidence="1" type="ORF">BEN76_04095</name>
</gene>
<dbReference type="eggNOG" id="ENOG5032S9B">
    <property type="taxonomic scope" value="Bacteria"/>
</dbReference>
<evidence type="ECO:0000313" key="2">
    <source>
        <dbReference type="Proteomes" id="UP000185674"/>
    </source>
</evidence>
<evidence type="ECO:0008006" key="3">
    <source>
        <dbReference type="Google" id="ProtNLM"/>
    </source>
</evidence>